<dbReference type="PANTHER" id="PTHR32470:SF2">
    <property type="entry name" value="NADH DEHYDROGENASE [UBIQUINONE] 1 ALPHA SUBCOMPLEX ASSEMBLY FACTOR 2"/>
    <property type="match status" value="1"/>
</dbReference>
<proteinExistence type="inferred from homology"/>
<organism evidence="3">
    <name type="scientific">Equus asinus asinus</name>
    <dbReference type="NCBI Taxonomy" id="83772"/>
    <lineage>
        <taxon>Eukaryota</taxon>
        <taxon>Metazoa</taxon>
        <taxon>Chordata</taxon>
        <taxon>Craniata</taxon>
        <taxon>Vertebrata</taxon>
        <taxon>Euteleostomi</taxon>
        <taxon>Mammalia</taxon>
        <taxon>Eutheria</taxon>
        <taxon>Laurasiatheria</taxon>
        <taxon>Perissodactyla</taxon>
        <taxon>Equidae</taxon>
        <taxon>Equus</taxon>
    </lineage>
</organism>
<feature type="compositionally biased region" description="Polar residues" evidence="2">
    <location>
        <begin position="183"/>
        <end position="193"/>
    </location>
</feature>
<dbReference type="Ensembl" id="ENSEAST00005018598.1">
    <property type="protein sequence ID" value="ENSEASP00005017123.1"/>
    <property type="gene ID" value="ENSEASG00005011854.1"/>
</dbReference>
<comment type="similarity">
    <text evidence="1">Belongs to the complex I NDUFA12 subunit family.</text>
</comment>
<dbReference type="InterPro" id="IPR007763">
    <property type="entry name" value="NDUFA12"/>
</dbReference>
<dbReference type="GO" id="GO:0005739">
    <property type="term" value="C:mitochondrion"/>
    <property type="evidence" value="ECO:0007669"/>
    <property type="project" value="TreeGrafter"/>
</dbReference>
<evidence type="ECO:0000256" key="1">
    <source>
        <dbReference type="ARBA" id="ARBA00007355"/>
    </source>
</evidence>
<dbReference type="GO" id="GO:0032981">
    <property type="term" value="P:mitochondrial respiratory chain complex I assembly"/>
    <property type="evidence" value="ECO:0007669"/>
    <property type="project" value="TreeGrafter"/>
</dbReference>
<evidence type="ECO:0000313" key="3">
    <source>
        <dbReference type="Ensembl" id="ENSEASP00005017123.1"/>
    </source>
</evidence>
<dbReference type="AlphaFoldDB" id="A0A8C4LU58"/>
<dbReference type="OMA" id="HKTWAGQ"/>
<accession>A0A8C4LU58</accession>
<name>A0A8C4LU58_EQUAS</name>
<dbReference type="InterPro" id="IPR052618">
    <property type="entry name" value="ComplexI_NDUFA12"/>
</dbReference>
<dbReference type="Pfam" id="PF05071">
    <property type="entry name" value="NDUFA12"/>
    <property type="match status" value="1"/>
</dbReference>
<sequence length="206" mass="23078">MRAGGSSDPMGGAGGWGVPARVAADRAVTGAGSWAAGMGWSQDLFRALCRALSKDVKEQVGTDRFGNKYYCIPEYKNWRGHTVRERRIVEAANKREVDYEVGDIPTEWEAWIRRTRKTPPTMEEILKNEKYREEIKIKSKDFYEKGKLLSKENNEELLAPPVQTQIKGHASAPYFGKEEPSAAPTSTGKTFQPGSWMPQDGKSHNQ</sequence>
<evidence type="ECO:0000256" key="2">
    <source>
        <dbReference type="SAM" id="MobiDB-lite"/>
    </source>
</evidence>
<reference evidence="3" key="1">
    <citation type="submission" date="2023-03" db="UniProtKB">
        <authorList>
            <consortium name="Ensembl"/>
        </authorList>
    </citation>
    <scope>IDENTIFICATION</scope>
</reference>
<protein>
    <submittedName>
        <fullName evidence="3">NADH:ubiquinone oxidoreductase complex assembly factor 2</fullName>
    </submittedName>
</protein>
<gene>
    <name evidence="3" type="primary">NDUFAF2</name>
</gene>
<feature type="region of interest" description="Disordered" evidence="2">
    <location>
        <begin position="170"/>
        <end position="206"/>
    </location>
</feature>
<dbReference type="PANTHER" id="PTHR32470">
    <property type="entry name" value="ADH DEHYDROGENASE [UBIQUINONE] 1 ALPHA SUBCOMPLEX ASSEMBLY FACTOR 2"/>
    <property type="match status" value="1"/>
</dbReference>
<dbReference type="GO" id="GO:0045271">
    <property type="term" value="C:respiratory chain complex I"/>
    <property type="evidence" value="ECO:0007669"/>
    <property type="project" value="InterPro"/>
</dbReference>